<evidence type="ECO:0000313" key="5">
    <source>
        <dbReference type="Proteomes" id="UP000002156"/>
    </source>
</evidence>
<keyword evidence="5" id="KW-1185">Reference proteome</keyword>
<name>B0K8E9_THEP3</name>
<dbReference type="STRING" id="340099.Teth39_2260"/>
<dbReference type="eggNOG" id="COG1436">
    <property type="taxonomic scope" value="Bacteria"/>
</dbReference>
<gene>
    <name evidence="4" type="ordered locus">Teth39_2260</name>
</gene>
<proteinExistence type="inferred from homology"/>
<evidence type="ECO:0000256" key="3">
    <source>
        <dbReference type="ARBA" id="ARBA00023065"/>
    </source>
</evidence>
<accession>B0K8E9</accession>
<dbReference type="Pfam" id="PF01990">
    <property type="entry name" value="ATP-synt_F"/>
    <property type="match status" value="1"/>
</dbReference>
<dbReference type="HOGENOM" id="CLU_135754_1_0_9"/>
<dbReference type="AlphaFoldDB" id="B0K8E9"/>
<dbReference type="Gene3D" id="3.40.50.10580">
    <property type="entry name" value="ATPase, V1 complex, subunit F"/>
    <property type="match status" value="1"/>
</dbReference>
<reference evidence="5" key="1">
    <citation type="submission" date="2008-01" db="EMBL/GenBank/DDBJ databases">
        <title>Complete sequence of Thermoanaerobacter pseudethanolicus 39E.</title>
        <authorList>
            <person name="Copeland A."/>
            <person name="Lucas S."/>
            <person name="Lapidus A."/>
            <person name="Barry K."/>
            <person name="Glavina del Rio T."/>
            <person name="Dalin E."/>
            <person name="Tice H."/>
            <person name="Pitluck S."/>
            <person name="Bruce D."/>
            <person name="Goodwin L."/>
            <person name="Saunders E."/>
            <person name="Brettin T."/>
            <person name="Detter J.C."/>
            <person name="Han C."/>
            <person name="Schmutz J."/>
            <person name="Larimer F."/>
            <person name="Land M."/>
            <person name="Hauser L."/>
            <person name="Kyrpides N."/>
            <person name="Lykidis A."/>
            <person name="Hemme C."/>
            <person name="Fields M.W."/>
            <person name="He Z."/>
            <person name="Zhou J."/>
            <person name="Richardson P."/>
        </authorList>
    </citation>
    <scope>NUCLEOTIDE SEQUENCE [LARGE SCALE GENOMIC DNA]</scope>
    <source>
        <strain evidence="5">ATCC 33223 / DSM 2355 / 39E</strain>
    </source>
</reference>
<dbReference type="InterPro" id="IPR036906">
    <property type="entry name" value="ATPase_V1_fsu_sf"/>
</dbReference>
<dbReference type="InterPro" id="IPR008218">
    <property type="entry name" value="ATPase_V1-cplx_f_g_su"/>
</dbReference>
<sequence>MSMYKIGVIGDHDTVLSFKSTGIDTFRAIDEVEASDTLMKLARENYAVIFITEHLAEKIRDKIDFFRNKILPIITLIPSNRGTLGIGINDVRKSVEKAIGADIIFEREGRE</sequence>
<dbReference type="EMBL" id="CP000924">
    <property type="protein sequence ID" value="ABY95881.1"/>
    <property type="molecule type" value="Genomic_DNA"/>
</dbReference>
<keyword evidence="2" id="KW-0813">Transport</keyword>
<dbReference type="NCBIfam" id="NF002384">
    <property type="entry name" value="PRK01395.1"/>
    <property type="match status" value="1"/>
</dbReference>
<dbReference type="GO" id="GO:0046961">
    <property type="term" value="F:proton-transporting ATPase activity, rotational mechanism"/>
    <property type="evidence" value="ECO:0007669"/>
    <property type="project" value="InterPro"/>
</dbReference>
<dbReference type="SUPFAM" id="SSF159468">
    <property type="entry name" value="AtpF-like"/>
    <property type="match status" value="1"/>
</dbReference>
<evidence type="ECO:0000256" key="2">
    <source>
        <dbReference type="ARBA" id="ARBA00022448"/>
    </source>
</evidence>
<organism evidence="4 5">
    <name type="scientific">Thermoanaerobacter pseudethanolicus (strain ATCC 33223 / 39E)</name>
    <name type="common">Clostridium thermohydrosulfuricum</name>
    <dbReference type="NCBI Taxonomy" id="340099"/>
    <lineage>
        <taxon>Bacteria</taxon>
        <taxon>Bacillati</taxon>
        <taxon>Bacillota</taxon>
        <taxon>Clostridia</taxon>
        <taxon>Thermoanaerobacterales</taxon>
        <taxon>Thermoanaerobacteraceae</taxon>
        <taxon>Thermoanaerobacter</taxon>
    </lineage>
</organism>
<dbReference type="Proteomes" id="UP000002156">
    <property type="component" value="Chromosome"/>
</dbReference>
<comment type="similarity">
    <text evidence="1">Belongs to the V-ATPase F subunit family.</text>
</comment>
<keyword evidence="3" id="KW-0406">Ion transport</keyword>
<protein>
    <submittedName>
        <fullName evidence="4">Vacuolar H+-transporting two-sector ATPase, F subunit</fullName>
    </submittedName>
</protein>
<evidence type="ECO:0000313" key="4">
    <source>
        <dbReference type="EMBL" id="ABY95881.1"/>
    </source>
</evidence>
<evidence type="ECO:0000256" key="1">
    <source>
        <dbReference type="ARBA" id="ARBA00010148"/>
    </source>
</evidence>
<dbReference type="KEGG" id="tpd:Teth39_2260"/>